<name>A0A6A0ALS1_HAELA</name>
<keyword evidence="3" id="KW-1185">Reference proteome</keyword>
<proteinExistence type="predicted"/>
<evidence type="ECO:0000313" key="2">
    <source>
        <dbReference type="EMBL" id="GFH32894.1"/>
    </source>
</evidence>
<comment type="caution">
    <text evidence="2">The sequence shown here is derived from an EMBL/GenBank/DDBJ whole genome shotgun (WGS) entry which is preliminary data.</text>
</comment>
<reference evidence="2 3" key="1">
    <citation type="submission" date="2020-02" db="EMBL/GenBank/DDBJ databases">
        <title>Draft genome sequence of Haematococcus lacustris strain NIES-144.</title>
        <authorList>
            <person name="Morimoto D."/>
            <person name="Nakagawa S."/>
            <person name="Yoshida T."/>
            <person name="Sawayama S."/>
        </authorList>
    </citation>
    <scope>NUCLEOTIDE SEQUENCE [LARGE SCALE GENOMIC DNA]</scope>
    <source>
        <strain evidence="2 3">NIES-144</strain>
    </source>
</reference>
<evidence type="ECO:0000313" key="3">
    <source>
        <dbReference type="Proteomes" id="UP000485058"/>
    </source>
</evidence>
<dbReference type="Proteomes" id="UP000485058">
    <property type="component" value="Unassembled WGS sequence"/>
</dbReference>
<organism evidence="2 3">
    <name type="scientific">Haematococcus lacustris</name>
    <name type="common">Green alga</name>
    <name type="synonym">Haematococcus pluvialis</name>
    <dbReference type="NCBI Taxonomy" id="44745"/>
    <lineage>
        <taxon>Eukaryota</taxon>
        <taxon>Viridiplantae</taxon>
        <taxon>Chlorophyta</taxon>
        <taxon>core chlorophytes</taxon>
        <taxon>Chlorophyceae</taxon>
        <taxon>CS clade</taxon>
        <taxon>Chlamydomonadales</taxon>
        <taxon>Haematococcaceae</taxon>
        <taxon>Haematococcus</taxon>
    </lineage>
</organism>
<feature type="region of interest" description="Disordered" evidence="1">
    <location>
        <begin position="1"/>
        <end position="41"/>
    </location>
</feature>
<sequence length="41" mass="4535">MEEPLEWPNSGSTQLLARFGLPHPSPAQPTNQPLVQPELQV</sequence>
<evidence type="ECO:0000256" key="1">
    <source>
        <dbReference type="SAM" id="MobiDB-lite"/>
    </source>
</evidence>
<feature type="non-terminal residue" evidence="2">
    <location>
        <position position="1"/>
    </location>
</feature>
<accession>A0A6A0ALS1</accession>
<dbReference type="EMBL" id="BLLF01007312">
    <property type="protein sequence ID" value="GFH32894.1"/>
    <property type="molecule type" value="Genomic_DNA"/>
</dbReference>
<gene>
    <name evidence="2" type="ORF">HaLaN_32185</name>
</gene>
<protein>
    <submittedName>
        <fullName evidence="2">Uncharacterized protein</fullName>
    </submittedName>
</protein>
<dbReference type="AlphaFoldDB" id="A0A6A0ALS1"/>